<feature type="active site" evidence="7">
    <location>
        <position position="164"/>
    </location>
</feature>
<evidence type="ECO:0000259" key="10">
    <source>
        <dbReference type="Pfam" id="PF01447"/>
    </source>
</evidence>
<dbReference type="GO" id="GO:0005576">
    <property type="term" value="C:extracellular region"/>
    <property type="evidence" value="ECO:0007669"/>
    <property type="project" value="UniProtKB-SubCell"/>
</dbReference>
<dbReference type="AlphaFoldDB" id="A0A6J4L8P1"/>
<keyword evidence="4 8" id="KW-0378">Hydrolase</keyword>
<accession>A0A6J4L8P1</accession>
<dbReference type="Pfam" id="PF02868">
    <property type="entry name" value="Peptidase_M4_C"/>
    <property type="match status" value="1"/>
</dbReference>
<evidence type="ECO:0000256" key="4">
    <source>
        <dbReference type="ARBA" id="ARBA00022801"/>
    </source>
</evidence>
<comment type="subcellular location">
    <subcellularLocation>
        <location evidence="8">Secreted</location>
    </subcellularLocation>
</comment>
<dbReference type="SUPFAM" id="SSF55486">
    <property type="entry name" value="Metalloproteases ('zincins'), catalytic domain"/>
    <property type="match status" value="1"/>
</dbReference>
<comment type="similarity">
    <text evidence="1 8">Belongs to the peptidase M4 family.</text>
</comment>
<evidence type="ECO:0000256" key="6">
    <source>
        <dbReference type="ARBA" id="ARBA00023049"/>
    </source>
</evidence>
<evidence type="ECO:0000256" key="2">
    <source>
        <dbReference type="ARBA" id="ARBA00022670"/>
    </source>
</evidence>
<dbReference type="InterPro" id="IPR027268">
    <property type="entry name" value="Peptidase_M4/M1_CTD_sf"/>
</dbReference>
<dbReference type="Pfam" id="PF01447">
    <property type="entry name" value="Peptidase_M4"/>
    <property type="match status" value="1"/>
</dbReference>
<evidence type="ECO:0000313" key="12">
    <source>
        <dbReference type="EMBL" id="CAA9325612.1"/>
    </source>
</evidence>
<feature type="region of interest" description="Disordered" evidence="9">
    <location>
        <begin position="65"/>
        <end position="85"/>
    </location>
</feature>
<dbReference type="EMBL" id="CADCTS010000414">
    <property type="protein sequence ID" value="CAA9325612.1"/>
    <property type="molecule type" value="Genomic_DNA"/>
</dbReference>
<comment type="cofactor">
    <cofactor evidence="8">
        <name>Zn(2+)</name>
        <dbReference type="ChEBI" id="CHEBI:29105"/>
    </cofactor>
</comment>
<evidence type="ECO:0000256" key="3">
    <source>
        <dbReference type="ARBA" id="ARBA00022723"/>
    </source>
</evidence>
<dbReference type="Gene3D" id="1.10.390.10">
    <property type="entry name" value="Neutral Protease Domain 2"/>
    <property type="match status" value="1"/>
</dbReference>
<keyword evidence="8" id="KW-0964">Secreted</keyword>
<evidence type="ECO:0000259" key="11">
    <source>
        <dbReference type="Pfam" id="PF02868"/>
    </source>
</evidence>
<keyword evidence="2 8" id="KW-0645">Protease</keyword>
<feature type="domain" description="Peptidase M4 C-terminal" evidence="11">
    <location>
        <begin position="174"/>
        <end position="343"/>
    </location>
</feature>
<dbReference type="CDD" id="cd09597">
    <property type="entry name" value="M4_TLP"/>
    <property type="match status" value="1"/>
</dbReference>
<evidence type="ECO:0000256" key="1">
    <source>
        <dbReference type="ARBA" id="ARBA00009388"/>
    </source>
</evidence>
<dbReference type="Gene3D" id="3.10.170.10">
    <property type="match status" value="1"/>
</dbReference>
<dbReference type="GO" id="GO:0004222">
    <property type="term" value="F:metalloendopeptidase activity"/>
    <property type="evidence" value="ECO:0007669"/>
    <property type="project" value="UniProtKB-UniRule"/>
</dbReference>
<feature type="active site" description="Proton donor" evidence="7">
    <location>
        <position position="265"/>
    </location>
</feature>
<dbReference type="GO" id="GO:0006508">
    <property type="term" value="P:proteolysis"/>
    <property type="evidence" value="ECO:0007669"/>
    <property type="project" value="UniProtKB-KW"/>
</dbReference>
<evidence type="ECO:0000256" key="5">
    <source>
        <dbReference type="ARBA" id="ARBA00022833"/>
    </source>
</evidence>
<evidence type="ECO:0000256" key="7">
    <source>
        <dbReference type="PIRSR" id="PIRSR623612-1"/>
    </source>
</evidence>
<comment type="function">
    <text evidence="8">Extracellular zinc metalloprotease.</text>
</comment>
<dbReference type="InterPro" id="IPR052759">
    <property type="entry name" value="Metalloprotease_M4"/>
</dbReference>
<dbReference type="EC" id="3.4.24.-" evidence="8"/>
<evidence type="ECO:0000256" key="8">
    <source>
        <dbReference type="RuleBase" id="RU366073"/>
    </source>
</evidence>
<dbReference type="InterPro" id="IPR001570">
    <property type="entry name" value="Peptidase_M4_C_domain"/>
</dbReference>
<dbReference type="PRINTS" id="PR00730">
    <property type="entry name" value="THERMOLYSIN"/>
</dbReference>
<dbReference type="Pfam" id="PF20242">
    <property type="entry name" value="Emfourin"/>
    <property type="match status" value="1"/>
</dbReference>
<feature type="region of interest" description="Disordered" evidence="9">
    <location>
        <begin position="350"/>
        <end position="370"/>
    </location>
</feature>
<dbReference type="InterPro" id="IPR049457">
    <property type="entry name" value="Emfourin"/>
</dbReference>
<sequence>MTCHFIPPYLLDHLATAAVDSPAGAIGRSTLVLDQRLREQRSRPAVLPRVRSVRAGVPAERRVVHSAGGTETLPGTPVRSDDDPATGDAAVDEAFASSGQVWDLFAELFDRRSVDGQGSTLSITVHYGQRYDNAFWDGSQLVFGDGDGEVFERFTKPMDVMAHEFTHGVTQFSANLTYQGQSGALNESISDVFAALTRQRALGQDADAADWLIGEGLFRPGIAARALRSMLEPGTAYDDPRLGRDPQVGSMADYVETEEDNGGVHLNSGIPNRAFALAAVALGGPSWERAGRIWYDALTGGAIGSDVDFVGFAEVTVASAGRLFPVDADVADRVRAAWAEVGVLAAADGAGETPPVDAPQVDPSPVDAVPGVPVTEARTVAVRRSGGFAGAVRTAELDLDGDPQGPEVRRLLLGADLSRLAGSPPAPDRFVYTVAVGDWHLTVPEQDLTPELDQVVRIVLGGSGRLHLG</sequence>
<dbReference type="GO" id="GO:0046872">
    <property type="term" value="F:metal ion binding"/>
    <property type="evidence" value="ECO:0007669"/>
    <property type="project" value="UniProtKB-UniRule"/>
</dbReference>
<dbReference type="PANTHER" id="PTHR43579:SF1">
    <property type="entry name" value="NEUTRAL METALLOPROTEINASE"/>
    <property type="match status" value="1"/>
</dbReference>
<reference evidence="12" key="1">
    <citation type="submission" date="2020-02" db="EMBL/GenBank/DDBJ databases">
        <authorList>
            <person name="Meier V. D."/>
        </authorList>
    </citation>
    <scope>NUCLEOTIDE SEQUENCE</scope>
    <source>
        <strain evidence="12">AVDCRST_MAG48</strain>
    </source>
</reference>
<gene>
    <name evidence="12" type="ORF">AVDCRST_MAG48-2887</name>
</gene>
<keyword evidence="3" id="KW-0479">Metal-binding</keyword>
<keyword evidence="5 8" id="KW-0862">Zinc</keyword>
<dbReference type="PANTHER" id="PTHR43579">
    <property type="match status" value="1"/>
</dbReference>
<protein>
    <recommendedName>
        <fullName evidence="8">Neutral metalloproteinase</fullName>
        <ecNumber evidence="8">3.4.24.-</ecNumber>
    </recommendedName>
</protein>
<proteinExistence type="inferred from homology"/>
<organism evidence="12">
    <name type="scientific">uncultured Friedmanniella sp</name>
    <dbReference type="NCBI Taxonomy" id="335381"/>
    <lineage>
        <taxon>Bacteria</taxon>
        <taxon>Bacillati</taxon>
        <taxon>Actinomycetota</taxon>
        <taxon>Actinomycetes</taxon>
        <taxon>Propionibacteriales</taxon>
        <taxon>Nocardioidaceae</taxon>
        <taxon>Friedmanniella</taxon>
        <taxon>environmental samples</taxon>
    </lineage>
</organism>
<dbReference type="InterPro" id="IPR013856">
    <property type="entry name" value="Peptidase_M4_domain"/>
</dbReference>
<evidence type="ECO:0000256" key="9">
    <source>
        <dbReference type="SAM" id="MobiDB-lite"/>
    </source>
</evidence>
<feature type="domain" description="Peptidase M4" evidence="10">
    <location>
        <begin position="72"/>
        <end position="171"/>
    </location>
</feature>
<dbReference type="InterPro" id="IPR023612">
    <property type="entry name" value="Peptidase_M4"/>
</dbReference>
<keyword evidence="6 8" id="KW-0482">Metalloprotease</keyword>
<name>A0A6J4L8P1_9ACTN</name>